<gene>
    <name evidence="1" type="ORF">US50_C0016G0017</name>
</gene>
<sequence length="168" mass="19686">MQYKRIQVAADKKLAKIGLNLKYKIQNEKKGESWTKSGHIIKINKIDAKSRWMAVQSIEHILLHEIGHILLQDFVTKKMQKDKKVYDLFGDLSKGYIRNLKTKHQHPDFISTYAQVHPRDNFCEAFAVYAKFEGNIALIKDFLKERKKGIKVLNQMIWIKSLIKMTSK</sequence>
<dbReference type="AlphaFoldDB" id="A0A0G0GZD6"/>
<dbReference type="EMBL" id="LBTF01000016">
    <property type="protein sequence ID" value="KKQ35387.1"/>
    <property type="molecule type" value="Genomic_DNA"/>
</dbReference>
<dbReference type="Proteomes" id="UP000033876">
    <property type="component" value="Unassembled WGS sequence"/>
</dbReference>
<proteinExistence type="predicted"/>
<name>A0A0G0GZD6_9BACT</name>
<dbReference type="InterPro" id="IPR031321">
    <property type="entry name" value="UCP012641"/>
</dbReference>
<comment type="caution">
    <text evidence="1">The sequence shown here is derived from an EMBL/GenBank/DDBJ whole genome shotgun (WGS) entry which is preliminary data.</text>
</comment>
<dbReference type="Pfam" id="PF15887">
    <property type="entry name" value="Peptidase_Mx"/>
    <property type="match status" value="1"/>
</dbReference>
<protein>
    <submittedName>
        <fullName evidence="1">Uncharacterized protein</fullName>
    </submittedName>
</protein>
<evidence type="ECO:0000313" key="2">
    <source>
        <dbReference type="Proteomes" id="UP000033876"/>
    </source>
</evidence>
<evidence type="ECO:0000313" key="1">
    <source>
        <dbReference type="EMBL" id="KKQ35387.1"/>
    </source>
</evidence>
<reference evidence="1 2" key="1">
    <citation type="journal article" date="2015" name="Nature">
        <title>rRNA introns, odd ribosomes, and small enigmatic genomes across a large radiation of phyla.</title>
        <authorList>
            <person name="Brown C.T."/>
            <person name="Hug L.A."/>
            <person name="Thomas B.C."/>
            <person name="Sharon I."/>
            <person name="Castelle C.J."/>
            <person name="Singh A."/>
            <person name="Wilkins M.J."/>
            <person name="Williams K.H."/>
            <person name="Banfield J.F."/>
        </authorList>
    </citation>
    <scope>NUCLEOTIDE SEQUENCE [LARGE SCALE GENOMIC DNA]</scope>
</reference>
<dbReference type="Gene3D" id="3.40.390.70">
    <property type="match status" value="1"/>
</dbReference>
<organism evidence="1 2">
    <name type="scientific">Candidatus Nomurabacteria bacterium GW2011_GWB1_37_5</name>
    <dbReference type="NCBI Taxonomy" id="1618742"/>
    <lineage>
        <taxon>Bacteria</taxon>
        <taxon>Candidatus Nomuraibacteriota</taxon>
    </lineage>
</organism>
<accession>A0A0G0GZD6</accession>